<evidence type="ECO:0000313" key="3">
    <source>
        <dbReference type="Proteomes" id="UP000264882"/>
    </source>
</evidence>
<keyword evidence="1" id="KW-0175">Coiled coil</keyword>
<dbReference type="KEGG" id="mhyv:MHSN_00775"/>
<feature type="coiled-coil region" evidence="1">
    <location>
        <begin position="1242"/>
        <end position="1339"/>
    </location>
</feature>
<accession>A0A4P1QG06</accession>
<feature type="coiled-coil region" evidence="1">
    <location>
        <begin position="680"/>
        <end position="707"/>
    </location>
</feature>
<dbReference type="PANTHER" id="PTHR23159:SF31">
    <property type="entry name" value="CENTROSOME-ASSOCIATED PROTEIN CEP250 ISOFORM X1"/>
    <property type="match status" value="1"/>
</dbReference>
<dbReference type="NCBIfam" id="NF012210">
    <property type="entry name" value="PDxFFG"/>
    <property type="match status" value="1"/>
</dbReference>
<dbReference type="EMBL" id="CP008748">
    <property type="protein sequence ID" value="ASI53747.1"/>
    <property type="molecule type" value="Genomic_DNA"/>
</dbReference>
<feature type="coiled-coil region" evidence="1">
    <location>
        <begin position="420"/>
        <end position="514"/>
    </location>
</feature>
<protein>
    <submittedName>
        <fullName evidence="2">Uncharacterized protein</fullName>
    </submittedName>
</protein>
<dbReference type="PANTHER" id="PTHR23159">
    <property type="entry name" value="CENTROSOMAL PROTEIN 2"/>
    <property type="match status" value="1"/>
</dbReference>
<proteinExistence type="predicted"/>
<dbReference type="Proteomes" id="UP000264882">
    <property type="component" value="Chromosome"/>
</dbReference>
<organism evidence="2 3">
    <name type="scientific">Metamycoplasma hyosynoviae</name>
    <dbReference type="NCBI Taxonomy" id="29559"/>
    <lineage>
        <taxon>Bacteria</taxon>
        <taxon>Bacillati</taxon>
        <taxon>Mycoplasmatota</taxon>
        <taxon>Mycoplasmoidales</taxon>
        <taxon>Metamycoplasmataceae</taxon>
        <taxon>Metamycoplasma</taxon>
    </lineage>
</organism>
<evidence type="ECO:0000313" key="2">
    <source>
        <dbReference type="EMBL" id="ASI53747.1"/>
    </source>
</evidence>
<feature type="coiled-coil region" evidence="1">
    <location>
        <begin position="1599"/>
        <end position="1698"/>
    </location>
</feature>
<name>A0A4P1QG06_9BACT</name>
<dbReference type="RefSeq" id="WP_119863713.1">
    <property type="nucleotide sequence ID" value="NZ_CP008748.1"/>
</dbReference>
<gene>
    <name evidence="2" type="ORF">MHSN_00775</name>
</gene>
<keyword evidence="3" id="KW-1185">Reference proteome</keyword>
<feature type="coiled-coil region" evidence="1">
    <location>
        <begin position="1080"/>
        <end position="1107"/>
    </location>
</feature>
<sequence>MKSKKKFNFKTKVWHKYAISLGSLILATTVTLSSIYAYSKCSPDRLGRKNPTDPYYLQNKFVQTKDAKIYFVTSDKDKKIADIDITKNIATWIDEKNPKKTNTKSVEEYIKHYYDLNKRYPVLNIRYGSFDFFNEYLEAVSAKDFFDFTKWFMFNVSWGPEIVTLKEFSIVKGVEMKGNSITLGSHSDLNKEYMTIKFYPDAFFGTLAVYSELSGRGNANDALVYKLNEKLLTNEEIEKLLKNTPGYNAFANMSDESITEYTFRNITDIRSLIGTKVFAIKKPNWDSALKESSLLSFEKSRYYVPQDYLMLVGGKTKDEAKKELAKQIKKYESSDKHNLLKNLKDDSLEEKIVSNVTLEKNTTDGTYADYYLRIWFADGSFYNLFETLQKTKLLVKLADQEKELDLDNIMNLHSAIRHAKEKYEKEVLRANQSISVLKEKITSLESDIKSENEDYVLNKKDLEASKTAKEQEIASLEAQSPTDPTAINKAKAELEEIKKELAKLETTHTNNLNKLNTKLKTYRDELSDLIQFLDIKVEEYTALVSSNVETGTNNDAKSLFVTKVFEIAKNLQHKFVESFNKRLKISLKIEEKDILEQNSVLIVYNNDLAYQVNQIITTETLKETAQGSFLNWRDFYNLKNFLYDKKEKSDNEFYVYSPFFKSIVQQWNDKNPGAKVKFEYQTLLTELKALKEQDATLEQQIETIDAETKSIQYKNIGKIYLELLEAFTPGGELKIDGFTVPGTKTNKFPLGTVEKWKEFCIKNFDVLPEYLQLVKGKWDSFYSQRKTFIETNKALYDEIVALEKQEKDLMQQYPNWSSDWTIYNTYIKPIREQKEAKIAQWKFKSSTNGYVDYEEVAAHLEFESSLTNSITWANEHKTKEENYYALQKQRNEVELKIHLLQFKMNFFLNSIDKKDGKLTDLYLEFLQKYEELKSEMQTAISDYQDKVKEYFSKKHKFALELTKLDEDKFEKIASILELDAEKIELSKGIIPKVAQKKQLLSEIATLQSEIKKIKEDKYSPKFNDFKSMLETNISNIDDIQKDSKKQIKSDKELLAKNKKKISENEELIQTTVEQNLKTFLEFENSKLNELNTKLLQTQEKLEKINKNCSYISDTNTSIIEDANEITEELVLESVEGIIEKANALKEQLTEINTFFGQYETTLDGFITECQNKINDSTLPAEIKAKYTELKASLESQKSKITSLKSTLESKKASFYNSSYEPHNTIYTELQSNSEIATKTQQINTKNASIAQIQSEIQDALAQGAIEVDDPAIFTEAEKYVNLKAELEQLEKEYKEKWEKINQKWPTPINFIPGKSNERLSKIIEEMKAREEEILKEKDQDFAKVVEYDQKFKTGKIDELEGKVQEDETKYHFQENILKVRRLASQYASETTWLRDLEDSLTTFEIKILELDVMINHLKTIPGKQNEIDDCSDLKAQFEIYRNIHMNYLQSSANVLNSTFKQLKQVITTLKQSAEQANTSRKKLFDELKLIFSDVTNKLNKELNPAIKKNSLVAKLVEEYEKELTDTLIKESNNNKYQADYNDDKKVLDILTGYKNEFPEFKPLQDKYKNLAKKTIDEKIKVNWEYAFYELKLKANEDTLAFYAKQIEQIKGTINQIQEELKKPGLTTQEKTDLQNQLAQQQSALATYEADLATLVSNISILSQKLAKVQLTTEQKAQISKLQIELNKVKNEFGEELERLGNYPNDFKDWTKGLYHLIDPYKIINTAYRKTSEVGIELYKKLAFINANRKENELDLMSNEIFSEIKNEKEFVIAKTKIELREKLIKLGLITKDSTEADIDLYTKKVKLTNLEKSGSKLVVSVRGISSWKEDWVNFENNTTDVYGKFAFDAKANSSVISLANDMFSVLDYKKVVVPRILREEGDIKTEDGKLVKGYAIYTDGYENLLDEVLDKVPYAAQWLEGTYIDKTLTDDGVIKYEVKNGKYLGFNKDSRVGLWAILKATNKNFKGISIDFLKFVAAHEYGHHMTLNGAQNLGDKNPDNKSVFVSALTPGATPGITNYYNKEALDLYLKARTNLQLTTRTYLNGKYVLDKNGEYPSFMFPKKNADGTISYEEEKTEDIWGTQINDPNVIKALKNEKRRFIQNFEGMKKALEERRASLGFNPSDSKGISLFDLWLTNTLDTFSGTLNPSVSGKAKYLVYDKVAKKYKFTEASLKMLSGILKDGKGNPIEFDEVTQKFKIAEYEYQKEDKATGVIGKFILKKVFINDANGQPIISAPLNKDLYYDANYGENAIQYILNKIKEVEDNIESLVVKKFLINGWDDSSTALTIEPKISIGFSKLAEFGKKAEDYEPTKAWYRRFVKERDFTKHNMTAAYFAEPTYCYENGQPYGKPLESLAGGWEKDNYFVDVNATTLIQQLPKLMLGGWNGLKWGTASGFETHIDGENYVGNVASSITFGENLLTEDLGSALKDFGIQKTLNPVYLLARQILGNNLDSSLWLLLKADGTPAPNFTKQGLTAFVDTRTVKTIKFNASILNKNTKTSLFNSIYLLKGSNKLYGDEIEFDNLKDWFKFVSIDLTKAKLDVATKSLNWDLDYVKSKFNILAFKRGLKISYEQYKSSFEKSEQEYFEHLINKASEQELANEIMKRYSTSPLAAFTKRFKLKDLETNQDLMWVFDQNLGFGEYKTDKFNIFDPSEEKFEFGKDKLIKTFKDFATEFTVPYENLTSVDYLLMNSKISLQTEQMIACFINNKLSLIDLMLTIVNGSFKKVAPSADALNYFNSKNERRFNEFFTDYTYNFAEVINRDNLQITYTPPTVQFGNMPSYLSGISEATTGLEYVVDATDTKKWLGAVIKFNERGKTNTRKALMNSVLEFNKIENEEQNHIADSFNQKAKQMFLSDKSQFDNGHTFRNSYFGKLQINNNGWFKDRWYREFLDFKLYDDEGKDIVDPSIRIKDLEGKRVETRAKAYWEYYIQSQGVGKRSMSGIWRDRDKDAIAFYGYIPKHLTNKVKYLAFKDTKTGKVKTVALNIKNSNNMFYYKNQDIRNEDKAFEEIGKPYDQRVRHYISDEKYIWTGSDGKPVAGVGFDSYVSDYIIASKYSNTLLLPGHEYEIYFALDEKGTYGCEVYLGETHSISENGKTFSQAPTAIYKQVVNGKTKIILKIQDQFNIF</sequence>
<reference evidence="2 3" key="1">
    <citation type="submission" date="2014-06" db="EMBL/GenBank/DDBJ databases">
        <title>The Whole Genome Sequence of Mycoplasma hyosynoviae strain ATCC 27095.</title>
        <authorList>
            <person name="Calcutt M.J."/>
            <person name="Foecking M.F."/>
        </authorList>
    </citation>
    <scope>NUCLEOTIDE SEQUENCE [LARGE SCALE GENOMIC DNA]</scope>
    <source>
        <strain evidence="2 3">M60</strain>
    </source>
</reference>
<evidence type="ECO:0000256" key="1">
    <source>
        <dbReference type="SAM" id="Coils"/>
    </source>
</evidence>